<accession>A0ABR2JXT0</accession>
<dbReference type="EMBL" id="JAPFFF010000009">
    <property type="protein sequence ID" value="KAK8883067.1"/>
    <property type="molecule type" value="Genomic_DNA"/>
</dbReference>
<proteinExistence type="predicted"/>
<keyword evidence="2" id="KW-1185">Reference proteome</keyword>
<dbReference type="SUPFAM" id="SSF53300">
    <property type="entry name" value="vWA-like"/>
    <property type="match status" value="1"/>
</dbReference>
<protein>
    <recommendedName>
        <fullName evidence="3">VWFA domain-containing protein</fullName>
    </recommendedName>
</protein>
<dbReference type="InterPro" id="IPR036465">
    <property type="entry name" value="vWFA_dom_sf"/>
</dbReference>
<reference evidence="1 2" key="1">
    <citation type="submission" date="2024-04" db="EMBL/GenBank/DDBJ databases">
        <title>Tritrichomonas musculus Genome.</title>
        <authorList>
            <person name="Alves-Ferreira E."/>
            <person name="Grigg M."/>
            <person name="Lorenzi H."/>
            <person name="Galac M."/>
        </authorList>
    </citation>
    <scope>NUCLEOTIDE SEQUENCE [LARGE SCALE GENOMIC DNA]</scope>
    <source>
        <strain evidence="1 2">EAF2021</strain>
    </source>
</reference>
<evidence type="ECO:0000313" key="2">
    <source>
        <dbReference type="Proteomes" id="UP001470230"/>
    </source>
</evidence>
<name>A0ABR2JXT0_9EUKA</name>
<gene>
    <name evidence="1" type="ORF">M9Y10_045715</name>
</gene>
<evidence type="ECO:0008006" key="3">
    <source>
        <dbReference type="Google" id="ProtNLM"/>
    </source>
</evidence>
<evidence type="ECO:0000313" key="1">
    <source>
        <dbReference type="EMBL" id="KAK8883067.1"/>
    </source>
</evidence>
<dbReference type="Proteomes" id="UP001470230">
    <property type="component" value="Unassembled WGS sequence"/>
</dbReference>
<organism evidence="1 2">
    <name type="scientific">Tritrichomonas musculus</name>
    <dbReference type="NCBI Taxonomy" id="1915356"/>
    <lineage>
        <taxon>Eukaryota</taxon>
        <taxon>Metamonada</taxon>
        <taxon>Parabasalia</taxon>
        <taxon>Tritrichomonadida</taxon>
        <taxon>Tritrichomonadidae</taxon>
        <taxon>Tritrichomonas</taxon>
    </lineage>
</organism>
<sequence length="792" mass="91278">MTTNSNDNVNIIAIDISGSTSGCIHYYQNVKKIIERIFNDSYIIIEWNGKANITTIEDMRLRIDQRKGDGWTNPCSIIKLLANSSMKKINHFVLITDGEVETSEIDDCDKEIKNSMITFKRFDGYIIGYKQHANMSVTCPFTRSCSHNVIQIQPGMEDETILEVSDEDFATIEKIKTIDDVDEFMLLYPKMERVFAARLLGTVGDQELRKEVVKMQNRITMNIGRRETKTSDSAKLMKYIETGDMENAISFAGKFLQIQNTEYEKSINALIRMCDGGLRQVFDPSQIKSFRANIADNTEAVDTLDIDDVPTDVQTTFECPVSYENETDPVILIAKPELPILKIFDNKKATDNIINCPLDIFFNKDALEVMKNCIDHPLSLKTMREAENCHNPISLSPLTRKKLIGGIPLGASEEHVKAANWTISQLTSGGKKLGNPDMWFSVIWMMIEQNMFPYLNDIIPFVREQMIFRLKNHNTSASLSCLSTFSQFQIPLAGACWFCLTSPYFITNETKNQDLLRFHLSHAHILKKMTDLVGFRYPDGFDRFLTRTIAFSSMIKFKRNNQTLFQNLIHCLYQNSLCIEIDEQKHFVPIDGPATKESRQKVYQALPKSCRNLTPEEIVWLSKFIDINKSATDNEFPINEDPETLPKFDVNWQEIDEKYLLFEKVEIDPITMRPFKIINEINWKDIYKNKFGSTARMLVGCDIAFCRFVENHSRYPTVDEYIVSYAKRLFAMQNAITTLPGRIIEIVQFRILAFEQSIKEAEITTPDEVVMRFEGSKPIHLKKNFHFYFTNQ</sequence>
<comment type="caution">
    <text evidence="1">The sequence shown here is derived from an EMBL/GenBank/DDBJ whole genome shotgun (WGS) entry which is preliminary data.</text>
</comment>